<gene>
    <name evidence="1" type="ORF">NLG97_g2913</name>
</gene>
<accession>A0ACC1R100</accession>
<evidence type="ECO:0000313" key="1">
    <source>
        <dbReference type="EMBL" id="KAJ3496091.1"/>
    </source>
</evidence>
<reference evidence="1" key="1">
    <citation type="submission" date="2022-07" db="EMBL/GenBank/DDBJ databases">
        <title>Genome Sequence of Lecanicillium saksenae.</title>
        <authorList>
            <person name="Buettner E."/>
        </authorList>
    </citation>
    <scope>NUCLEOTIDE SEQUENCE</scope>
    <source>
        <strain evidence="1">VT-O1</strain>
    </source>
</reference>
<comment type="caution">
    <text evidence="1">The sequence shown here is derived from an EMBL/GenBank/DDBJ whole genome shotgun (WGS) entry which is preliminary data.</text>
</comment>
<organism evidence="1 2">
    <name type="scientific">Lecanicillium saksenae</name>
    <dbReference type="NCBI Taxonomy" id="468837"/>
    <lineage>
        <taxon>Eukaryota</taxon>
        <taxon>Fungi</taxon>
        <taxon>Dikarya</taxon>
        <taxon>Ascomycota</taxon>
        <taxon>Pezizomycotina</taxon>
        <taxon>Sordariomycetes</taxon>
        <taxon>Hypocreomycetidae</taxon>
        <taxon>Hypocreales</taxon>
        <taxon>Cordycipitaceae</taxon>
        <taxon>Lecanicillium</taxon>
    </lineage>
</organism>
<protein>
    <submittedName>
        <fullName evidence="1">Uncharacterized protein</fullName>
    </submittedName>
</protein>
<evidence type="ECO:0000313" key="2">
    <source>
        <dbReference type="Proteomes" id="UP001148737"/>
    </source>
</evidence>
<sequence>MDSKTLSFRPCLTPTPSSTYPAPFPEKLQEDLQKLVGSLSNETDKALFDAWIFARGKFSTEPLKSAVLTDSAPQLPNTYTKVADTSRLHVLFGQDVYNAFQRYANSRGIGMEVRFTWSGLMLDACVFADVLLKDDLCIKLFPNDHTYAATEALLSLSDTGRHAIDDAELRKWEKSYGVEEITKCVYLVSKEAGSSTGTLCFRINPTYLTWINSSVPVQLSVAYI</sequence>
<dbReference type="EMBL" id="JANAKD010000222">
    <property type="protein sequence ID" value="KAJ3496091.1"/>
    <property type="molecule type" value="Genomic_DNA"/>
</dbReference>
<name>A0ACC1R100_9HYPO</name>
<keyword evidence="2" id="KW-1185">Reference proteome</keyword>
<dbReference type="Proteomes" id="UP001148737">
    <property type="component" value="Unassembled WGS sequence"/>
</dbReference>
<proteinExistence type="predicted"/>